<accession>A0A1M6LM19</accession>
<name>A0A1M6LM19_9BACE</name>
<dbReference type="AlphaFoldDB" id="A0A1M6LM19"/>
<evidence type="ECO:0000313" key="2">
    <source>
        <dbReference type="Proteomes" id="UP000184192"/>
    </source>
</evidence>
<sequence length="97" mass="11485">MRKERERGQNHKKGRNDCHILDKNDSLHVFYAQKEHSPPEYFPDATRKEYNPISKGLHPISRMVSPFMQHSYTFWGIRCSLITKKNVSFARKDGMFS</sequence>
<evidence type="ECO:0000313" key="1">
    <source>
        <dbReference type="EMBL" id="SHJ72224.1"/>
    </source>
</evidence>
<protein>
    <submittedName>
        <fullName evidence="1">Uncharacterized protein</fullName>
    </submittedName>
</protein>
<dbReference type="Proteomes" id="UP000184192">
    <property type="component" value="Unassembled WGS sequence"/>
</dbReference>
<gene>
    <name evidence="1" type="ORF">SAMN05444350_15110</name>
</gene>
<keyword evidence="2" id="KW-1185">Reference proteome</keyword>
<reference evidence="2" key="1">
    <citation type="submission" date="2016-11" db="EMBL/GenBank/DDBJ databases">
        <authorList>
            <person name="Varghese N."/>
            <person name="Submissions S."/>
        </authorList>
    </citation>
    <scope>NUCLEOTIDE SEQUENCE [LARGE SCALE GENOMIC DNA]</scope>
    <source>
        <strain evidence="2">DSM 26884</strain>
    </source>
</reference>
<dbReference type="EMBL" id="FQZN01000051">
    <property type="protein sequence ID" value="SHJ72224.1"/>
    <property type="molecule type" value="Genomic_DNA"/>
</dbReference>
<proteinExistence type="predicted"/>
<organism evidence="1 2">
    <name type="scientific">Bacteroides stercorirosoris</name>
    <dbReference type="NCBI Taxonomy" id="871324"/>
    <lineage>
        <taxon>Bacteria</taxon>
        <taxon>Pseudomonadati</taxon>
        <taxon>Bacteroidota</taxon>
        <taxon>Bacteroidia</taxon>
        <taxon>Bacteroidales</taxon>
        <taxon>Bacteroidaceae</taxon>
        <taxon>Bacteroides</taxon>
    </lineage>
</organism>